<evidence type="ECO:0000256" key="8">
    <source>
        <dbReference type="SAM" id="Phobius"/>
    </source>
</evidence>
<dbReference type="GO" id="GO:0009372">
    <property type="term" value="P:quorum sensing"/>
    <property type="evidence" value="ECO:0007669"/>
    <property type="project" value="UniProtKB-KW"/>
</dbReference>
<organism evidence="9 11">
    <name type="scientific">Sellimonas catena</name>
    <dbReference type="NCBI Taxonomy" id="2994035"/>
    <lineage>
        <taxon>Bacteria</taxon>
        <taxon>Bacillati</taxon>
        <taxon>Bacillota</taxon>
        <taxon>Clostridia</taxon>
        <taxon>Lachnospirales</taxon>
        <taxon>Lachnospiraceae</taxon>
        <taxon>Sellimonas</taxon>
    </lineage>
</organism>
<protein>
    <submittedName>
        <fullName evidence="9">Uncharacterized protein</fullName>
    </submittedName>
</protein>
<keyword evidence="2" id="KW-0673">Quorum sensing</keyword>
<evidence type="ECO:0000256" key="5">
    <source>
        <dbReference type="ARBA" id="ARBA00022801"/>
    </source>
</evidence>
<keyword evidence="4 8" id="KW-0812">Transmembrane</keyword>
<dbReference type="GO" id="GO:0006508">
    <property type="term" value="P:proteolysis"/>
    <property type="evidence" value="ECO:0007669"/>
    <property type="project" value="UniProtKB-KW"/>
</dbReference>
<feature type="transmembrane region" description="Helical" evidence="8">
    <location>
        <begin position="63"/>
        <end position="83"/>
    </location>
</feature>
<dbReference type="Proteomes" id="UP001145094">
    <property type="component" value="Unassembled WGS sequence"/>
</dbReference>
<dbReference type="Proteomes" id="UP001145145">
    <property type="component" value="Unassembled WGS sequence"/>
</dbReference>
<dbReference type="AlphaFoldDB" id="A0A9W6FED0"/>
<evidence type="ECO:0000313" key="9">
    <source>
        <dbReference type="EMBL" id="GLG04481.1"/>
    </source>
</evidence>
<keyword evidence="7 8" id="KW-0472">Membrane</keyword>
<sequence>MRIAFLISVLIILIFSPIDSPNKRIDRNEKRDLCKIVFIIEIIICVTVLILENSKCDNCMKSIMIANIFVALFQVLQIVINILQNTIYN</sequence>
<evidence type="ECO:0000256" key="1">
    <source>
        <dbReference type="ARBA" id="ARBA00022475"/>
    </source>
</evidence>
<reference evidence="10" key="3">
    <citation type="submission" date="2022-11" db="EMBL/GenBank/DDBJ databases">
        <title>Draft genome sequence of Sellimonas catena strain 18CBH55.</title>
        <authorList>
            <person name="Hisatomi A."/>
            <person name="Ohkuma M."/>
            <person name="Sakamoto M."/>
        </authorList>
    </citation>
    <scope>NUCLEOTIDE SEQUENCE</scope>
    <source>
        <strain evidence="10">18CBH55</strain>
    </source>
</reference>
<reference evidence="9" key="1">
    <citation type="submission" date="2022-11" db="EMBL/GenBank/DDBJ databases">
        <title>Draft genome sequence of Sellimonas catena strain 12EGH17.</title>
        <authorList>
            <person name="Atsushi H."/>
            <person name="Moriya O."/>
            <person name="Mitsuo S."/>
        </authorList>
    </citation>
    <scope>NUCLEOTIDE SEQUENCE</scope>
    <source>
        <strain evidence="9">12EGH17</strain>
    </source>
</reference>
<keyword evidence="5" id="KW-0378">Hydrolase</keyword>
<dbReference type="EMBL" id="BSCH01000028">
    <property type="protein sequence ID" value="GLG91842.1"/>
    <property type="molecule type" value="Genomic_DNA"/>
</dbReference>
<evidence type="ECO:0000256" key="7">
    <source>
        <dbReference type="ARBA" id="ARBA00023136"/>
    </source>
</evidence>
<keyword evidence="11" id="KW-1185">Reference proteome</keyword>
<feature type="transmembrane region" description="Helical" evidence="8">
    <location>
        <begin position="33"/>
        <end position="51"/>
    </location>
</feature>
<keyword evidence="1" id="KW-1003">Cell membrane</keyword>
<evidence type="ECO:0000256" key="4">
    <source>
        <dbReference type="ARBA" id="ARBA00022692"/>
    </source>
</evidence>
<gene>
    <name evidence="9" type="ORF">Selli1_16550</name>
    <name evidence="10" type="ORF">Selli2_32690</name>
</gene>
<comment type="caution">
    <text evidence="9">The sequence shown here is derived from an EMBL/GenBank/DDBJ whole genome shotgun (WGS) entry which is preliminary data.</text>
</comment>
<evidence type="ECO:0000256" key="2">
    <source>
        <dbReference type="ARBA" id="ARBA00022654"/>
    </source>
</evidence>
<dbReference type="EMBL" id="BSBO01000015">
    <property type="protein sequence ID" value="GLG04481.1"/>
    <property type="molecule type" value="Genomic_DNA"/>
</dbReference>
<evidence type="ECO:0000313" key="10">
    <source>
        <dbReference type="EMBL" id="GLG91842.1"/>
    </source>
</evidence>
<dbReference type="GO" id="GO:0008233">
    <property type="term" value="F:peptidase activity"/>
    <property type="evidence" value="ECO:0007669"/>
    <property type="project" value="UniProtKB-KW"/>
</dbReference>
<dbReference type="GO" id="GO:0016020">
    <property type="term" value="C:membrane"/>
    <property type="evidence" value="ECO:0007669"/>
    <property type="project" value="InterPro"/>
</dbReference>
<reference evidence="10" key="4">
    <citation type="submission" date="2022-11" db="EMBL/GenBank/DDBJ databases">
        <title>Draft genome sequence of Sellimonas catena strain 18CBH55.</title>
        <authorList>
            <person name="Atsushi H."/>
            <person name="Moriya O."/>
            <person name="Mitsuo S."/>
        </authorList>
    </citation>
    <scope>NUCLEOTIDE SEQUENCE</scope>
    <source>
        <strain evidence="10">18CBH55</strain>
    </source>
</reference>
<evidence type="ECO:0000256" key="6">
    <source>
        <dbReference type="ARBA" id="ARBA00022989"/>
    </source>
</evidence>
<keyword evidence="3" id="KW-0645">Protease</keyword>
<proteinExistence type="predicted"/>
<keyword evidence="6 8" id="KW-1133">Transmembrane helix</keyword>
<dbReference type="Pfam" id="PF04647">
    <property type="entry name" value="AgrB"/>
    <property type="match status" value="1"/>
</dbReference>
<reference evidence="9 11" key="5">
    <citation type="journal article" date="2023" name="Int. J. Syst. Evol. Microbiol.">
        <title>Sellimonas catena sp. nov., isolated from human faeces.</title>
        <authorList>
            <person name="Hisatomi A."/>
            <person name="Ohkuma M."/>
            <person name="Sakamoto M."/>
        </authorList>
    </citation>
    <scope>NUCLEOTIDE SEQUENCE [LARGE SCALE GENOMIC DNA]</scope>
    <source>
        <strain evidence="9 11">12EGH17</strain>
        <strain evidence="10">18CBH55</strain>
    </source>
</reference>
<reference evidence="9" key="2">
    <citation type="submission" date="2022-11" db="EMBL/GenBank/DDBJ databases">
        <title>Draft genome sequence of Sellimonas catena strain 12EGH17.</title>
        <authorList>
            <person name="Hisatomi A."/>
            <person name="Ohkuma M."/>
            <person name="Sakamoto M."/>
        </authorList>
    </citation>
    <scope>NUCLEOTIDE SEQUENCE</scope>
    <source>
        <strain evidence="9">12EGH17</strain>
    </source>
</reference>
<accession>A0A9W6FED0</accession>
<name>A0A9W6FED0_9FIRM</name>
<dbReference type="InterPro" id="IPR006741">
    <property type="entry name" value="AgrB"/>
</dbReference>
<evidence type="ECO:0000313" key="11">
    <source>
        <dbReference type="Proteomes" id="UP001145145"/>
    </source>
</evidence>
<evidence type="ECO:0000256" key="3">
    <source>
        <dbReference type="ARBA" id="ARBA00022670"/>
    </source>
</evidence>